<dbReference type="OrthoDB" id="4554488at2"/>
<protein>
    <submittedName>
        <fullName evidence="2">Peptidase inhibitor family I36</fullName>
    </submittedName>
</protein>
<gene>
    <name evidence="2" type="ORF">SAMN06296429_101106</name>
</gene>
<dbReference type="RefSeq" id="WP_143445372.1">
    <property type="nucleotide sequence ID" value="NZ_FWXN01000001.1"/>
</dbReference>
<feature type="signal peptide" evidence="1">
    <location>
        <begin position="1"/>
        <end position="26"/>
    </location>
</feature>
<evidence type="ECO:0000313" key="3">
    <source>
        <dbReference type="Proteomes" id="UP000192634"/>
    </source>
</evidence>
<dbReference type="EMBL" id="FWXN01000001">
    <property type="protein sequence ID" value="SMC31597.1"/>
    <property type="molecule type" value="Genomic_DNA"/>
</dbReference>
<proteinExistence type="predicted"/>
<dbReference type="Gene3D" id="2.60.20.10">
    <property type="entry name" value="Crystallins"/>
    <property type="match status" value="1"/>
</dbReference>
<feature type="chain" id="PRO_5012077042" evidence="1">
    <location>
        <begin position="27"/>
        <end position="137"/>
    </location>
</feature>
<dbReference type="Proteomes" id="UP000192634">
    <property type="component" value="Unassembled WGS sequence"/>
</dbReference>
<dbReference type="SUPFAM" id="SSF49695">
    <property type="entry name" value="gamma-Crystallin-like"/>
    <property type="match status" value="1"/>
</dbReference>
<reference evidence="2 3" key="1">
    <citation type="submission" date="2017-04" db="EMBL/GenBank/DDBJ databases">
        <authorList>
            <person name="Afonso C.L."/>
            <person name="Miller P.J."/>
            <person name="Scott M.A."/>
            <person name="Spackman E."/>
            <person name="Goraichik I."/>
            <person name="Dimitrov K.M."/>
            <person name="Suarez D.L."/>
            <person name="Swayne D.E."/>
        </authorList>
    </citation>
    <scope>NUCLEOTIDE SEQUENCE [LARGE SCALE GENOMIC DNA]</scope>
    <source>
        <strain evidence="2 3">CGMCC 1.12511</strain>
    </source>
</reference>
<accession>A0A1W1Y621</accession>
<name>A0A1W1Y621_9MICO</name>
<sequence length="137" mass="14582">MKSTMRVLAVAASTAALLGSGLSAQAAPTANTATAGTSGTQATSAAWSCPAYRLCVWTGKNGTGTRAVFKYGDVNLADSVGPRGMNNKISSYRNRTGRNWSFHNYTNYNGTTRYAHPWTYGNVGSTMDDQASSIKRR</sequence>
<dbReference type="InterPro" id="IPR011024">
    <property type="entry name" value="G_crystallin-like"/>
</dbReference>
<dbReference type="AlphaFoldDB" id="A0A1W1Y621"/>
<organism evidence="2 3">
    <name type="scientific">Janibacter indicus</name>
    <dbReference type="NCBI Taxonomy" id="857417"/>
    <lineage>
        <taxon>Bacteria</taxon>
        <taxon>Bacillati</taxon>
        <taxon>Actinomycetota</taxon>
        <taxon>Actinomycetes</taxon>
        <taxon>Micrococcales</taxon>
        <taxon>Intrasporangiaceae</taxon>
        <taxon>Janibacter</taxon>
    </lineage>
</organism>
<keyword evidence="1" id="KW-0732">Signal</keyword>
<evidence type="ECO:0000256" key="1">
    <source>
        <dbReference type="SAM" id="SignalP"/>
    </source>
</evidence>
<dbReference type="Pfam" id="PF03995">
    <property type="entry name" value="Inhibitor_I36"/>
    <property type="match status" value="1"/>
</dbReference>
<evidence type="ECO:0000313" key="2">
    <source>
        <dbReference type="EMBL" id="SMC31597.1"/>
    </source>
</evidence>